<organism evidence="2 3">
    <name type="scientific">Rhamnusium bicolor</name>
    <dbReference type="NCBI Taxonomy" id="1586634"/>
    <lineage>
        <taxon>Eukaryota</taxon>
        <taxon>Metazoa</taxon>
        <taxon>Ecdysozoa</taxon>
        <taxon>Arthropoda</taxon>
        <taxon>Hexapoda</taxon>
        <taxon>Insecta</taxon>
        <taxon>Pterygota</taxon>
        <taxon>Neoptera</taxon>
        <taxon>Endopterygota</taxon>
        <taxon>Coleoptera</taxon>
        <taxon>Polyphaga</taxon>
        <taxon>Cucujiformia</taxon>
        <taxon>Chrysomeloidea</taxon>
        <taxon>Cerambycidae</taxon>
        <taxon>Lepturinae</taxon>
        <taxon>Rhagiini</taxon>
        <taxon>Rhamnusium</taxon>
    </lineage>
</organism>
<dbReference type="AlphaFoldDB" id="A0AAV8WZ25"/>
<feature type="compositionally biased region" description="Polar residues" evidence="1">
    <location>
        <begin position="1"/>
        <end position="35"/>
    </location>
</feature>
<evidence type="ECO:0000313" key="3">
    <source>
        <dbReference type="Proteomes" id="UP001162156"/>
    </source>
</evidence>
<dbReference type="EMBL" id="JANEYF010004235">
    <property type="protein sequence ID" value="KAJ8931774.1"/>
    <property type="molecule type" value="Genomic_DNA"/>
</dbReference>
<comment type="caution">
    <text evidence="2">The sequence shown here is derived from an EMBL/GenBank/DDBJ whole genome shotgun (WGS) entry which is preliminary data.</text>
</comment>
<reference evidence="2" key="1">
    <citation type="journal article" date="2023" name="Insect Mol. Biol.">
        <title>Genome sequencing provides insights into the evolution of gene families encoding plant cell wall-degrading enzymes in longhorned beetles.</title>
        <authorList>
            <person name="Shin N.R."/>
            <person name="Okamura Y."/>
            <person name="Kirsch R."/>
            <person name="Pauchet Y."/>
        </authorList>
    </citation>
    <scope>NUCLEOTIDE SEQUENCE</scope>
    <source>
        <strain evidence="2">RBIC_L_NR</strain>
    </source>
</reference>
<keyword evidence="3" id="KW-1185">Reference proteome</keyword>
<feature type="region of interest" description="Disordered" evidence="1">
    <location>
        <begin position="1"/>
        <end position="40"/>
    </location>
</feature>
<dbReference type="Proteomes" id="UP001162156">
    <property type="component" value="Unassembled WGS sequence"/>
</dbReference>
<proteinExistence type="predicted"/>
<evidence type="ECO:0000313" key="2">
    <source>
        <dbReference type="EMBL" id="KAJ8931774.1"/>
    </source>
</evidence>
<gene>
    <name evidence="2" type="ORF">NQ314_015306</name>
</gene>
<name>A0AAV8WZ25_9CUCU</name>
<accession>A0AAV8WZ25</accession>
<evidence type="ECO:0000256" key="1">
    <source>
        <dbReference type="SAM" id="MobiDB-lite"/>
    </source>
</evidence>
<sequence>MLLEQTSNTPLLPIDTSNMSSYPNILTPPSSSEDSPQPVYFVASPNSSSFHAPENYITAQIQPPIYFHNHKL</sequence>
<protein>
    <submittedName>
        <fullName evidence="2">Uncharacterized protein</fullName>
    </submittedName>
</protein>